<gene>
    <name evidence="2" type="ORF">IV81_GL001037</name>
</gene>
<protein>
    <submittedName>
        <fullName evidence="2">LPS biosynthesis protein</fullName>
    </submittedName>
</protein>
<evidence type="ECO:0000313" key="2">
    <source>
        <dbReference type="EMBL" id="KRN94760.1"/>
    </source>
</evidence>
<reference evidence="2 3" key="1">
    <citation type="journal article" date="2015" name="Genome Announc.">
        <title>Expanding the biotechnology potential of lactobacilli through comparative genomics of 213 strains and associated genera.</title>
        <authorList>
            <person name="Sun Z."/>
            <person name="Harris H.M."/>
            <person name="McCann A."/>
            <person name="Guo C."/>
            <person name="Argimon S."/>
            <person name="Zhang W."/>
            <person name="Yang X."/>
            <person name="Jeffery I.B."/>
            <person name="Cooney J.C."/>
            <person name="Kagawa T.F."/>
            <person name="Liu W."/>
            <person name="Song Y."/>
            <person name="Salvetti E."/>
            <person name="Wrobel A."/>
            <person name="Rasinkangas P."/>
            <person name="Parkhill J."/>
            <person name="Rea M.C."/>
            <person name="O'Sullivan O."/>
            <person name="Ritari J."/>
            <person name="Douillard F.P."/>
            <person name="Paul Ross R."/>
            <person name="Yang R."/>
            <person name="Briner A.E."/>
            <person name="Felis G.E."/>
            <person name="de Vos W.M."/>
            <person name="Barrangou R."/>
            <person name="Klaenhammer T.R."/>
            <person name="Caufield P.W."/>
            <person name="Cui Y."/>
            <person name="Zhang H."/>
            <person name="O'Toole P.W."/>
        </authorList>
    </citation>
    <scope>NUCLEOTIDE SEQUENCE [LARGE SCALE GENOMIC DNA]</scope>
    <source>
        <strain evidence="2 3">DSM 18001</strain>
    </source>
</reference>
<dbReference type="InterPro" id="IPR052942">
    <property type="entry name" value="LPS_cholinephosphotransferase"/>
</dbReference>
<accession>A0A0R2KZ24</accession>
<organism evidence="2 3">
    <name type="scientific">Pediococcus stilesii</name>
    <dbReference type="NCBI Taxonomy" id="331679"/>
    <lineage>
        <taxon>Bacteria</taxon>
        <taxon>Bacillati</taxon>
        <taxon>Bacillota</taxon>
        <taxon>Bacilli</taxon>
        <taxon>Lactobacillales</taxon>
        <taxon>Lactobacillaceae</taxon>
        <taxon>Pediococcus</taxon>
    </lineage>
</organism>
<comment type="caution">
    <text evidence="2">The sequence shown here is derived from an EMBL/GenBank/DDBJ whole genome shotgun (WGS) entry which is preliminary data.</text>
</comment>
<sequence length="282" mass="33528">MSQFKYQTRGKIMSQIDELHRIELETLKVIIDICNRHQIKYMLIGGTLLGAIRHNGFIPWDDDVDLGMTRENYDKFARIAPLEFQRSHYFMQTADTDPNFAFSYMKILDTNTYIEEKNNVNDARKGIFIDIFPFDLVPRQPEIRSAVYNRFKINDTAILLRLGYNVIKTPFRRDAREKSLDLFLSVAKLKERREKIMRLYDNEPFHHYKNYASQYAYDKEVLSQAELTELTTHRFENLEVSIPKHYDRILTRMYGDYMQLPPEKDRISKHIDIVIINGKVIN</sequence>
<dbReference type="Pfam" id="PF04991">
    <property type="entry name" value="LicD"/>
    <property type="match status" value="1"/>
</dbReference>
<dbReference type="PANTHER" id="PTHR43404">
    <property type="entry name" value="LIPOPOLYSACCHARIDE CHOLINEPHOSPHOTRANSFERASE LICD"/>
    <property type="match status" value="1"/>
</dbReference>
<name>A0A0R2KZ24_9LACO</name>
<dbReference type="InterPro" id="IPR007074">
    <property type="entry name" value="LicD/FKTN/FKRP_NTP_transf"/>
</dbReference>
<dbReference type="PANTHER" id="PTHR43404:SF2">
    <property type="entry name" value="LIPOPOLYSACCHARIDE CHOLINEPHOSPHOTRANSFERASE LICD"/>
    <property type="match status" value="1"/>
</dbReference>
<dbReference type="Proteomes" id="UP000051859">
    <property type="component" value="Unassembled WGS sequence"/>
</dbReference>
<dbReference type="EMBL" id="JQBX01000003">
    <property type="protein sequence ID" value="KRN94760.1"/>
    <property type="molecule type" value="Genomic_DNA"/>
</dbReference>
<evidence type="ECO:0000313" key="3">
    <source>
        <dbReference type="Proteomes" id="UP000051859"/>
    </source>
</evidence>
<feature type="domain" description="LicD/FKTN/FKRP nucleotidyltransferase" evidence="1">
    <location>
        <begin position="34"/>
        <end position="255"/>
    </location>
</feature>
<evidence type="ECO:0000259" key="1">
    <source>
        <dbReference type="Pfam" id="PF04991"/>
    </source>
</evidence>
<dbReference type="STRING" id="331679.IV81_GL001037"/>
<keyword evidence="3" id="KW-1185">Reference proteome</keyword>
<proteinExistence type="predicted"/>
<dbReference type="GO" id="GO:0009100">
    <property type="term" value="P:glycoprotein metabolic process"/>
    <property type="evidence" value="ECO:0007669"/>
    <property type="project" value="UniProtKB-ARBA"/>
</dbReference>
<dbReference type="AlphaFoldDB" id="A0A0R2KZ24"/>
<dbReference type="PATRIC" id="fig|331679.3.peg.1048"/>